<feature type="domain" description="N-acetyltransferase" evidence="1">
    <location>
        <begin position="73"/>
        <end position="239"/>
    </location>
</feature>
<keyword evidence="3" id="KW-1185">Reference proteome</keyword>
<reference evidence="2 3" key="1">
    <citation type="submission" date="2020-12" db="EMBL/GenBank/DDBJ databases">
        <title>Streptomyces typhae sp. nov., a novel endophytic actinomycete isolated from the root of cattail pollen (Typha angustifolia L.).</title>
        <authorList>
            <person name="Peng C."/>
            <person name="Liu C."/>
        </authorList>
    </citation>
    <scope>NUCLEOTIDE SEQUENCE [LARGE SCALE GENOMIC DNA]</scope>
    <source>
        <strain evidence="2 3">JCM 4753</strain>
    </source>
</reference>
<comment type="caution">
    <text evidence="2">The sequence shown here is derived from an EMBL/GenBank/DDBJ whole genome shotgun (WGS) entry which is preliminary data.</text>
</comment>
<dbReference type="InterPro" id="IPR000182">
    <property type="entry name" value="GNAT_dom"/>
</dbReference>
<accession>A0ABS0WYW8</accession>
<dbReference type="InterPro" id="IPR016181">
    <property type="entry name" value="Acyl_CoA_acyltransferase"/>
</dbReference>
<sequence>MHATQTTTHATEVAAGAPLEGREAVRAWIDGWVVSRGAAAPVAEPWGFTVDVGQIKQPSRHVLATTGSDVQESDVRKVASSETGAGVWLKVFDFPDRVAPWIGPEWWIDPEDGYLMTVPLAPAPSNQLAVPDGYRLRTWSQGGVFRAMVTTADGSWAARGQIAPTGRTAVADQIETSPQHRRKGLGSLVMRTLAVAAVDAGAEIGVLAGTPEGRALYEALGWRVVAGLTSARRKGPGEI</sequence>
<dbReference type="SUPFAM" id="SSF55729">
    <property type="entry name" value="Acyl-CoA N-acyltransferases (Nat)"/>
    <property type="match status" value="1"/>
</dbReference>
<evidence type="ECO:0000313" key="3">
    <source>
        <dbReference type="Proteomes" id="UP000634780"/>
    </source>
</evidence>
<evidence type="ECO:0000259" key="1">
    <source>
        <dbReference type="PROSITE" id="PS51186"/>
    </source>
</evidence>
<protein>
    <submittedName>
        <fullName evidence="2">GNAT family N-acetyltransferase</fullName>
    </submittedName>
</protein>
<gene>
    <name evidence="2" type="ORF">JGB26_03180</name>
</gene>
<dbReference type="EMBL" id="JAEKOZ010000002">
    <property type="protein sequence ID" value="MBJ3806130.1"/>
    <property type="molecule type" value="Genomic_DNA"/>
</dbReference>
<dbReference type="PROSITE" id="PS51186">
    <property type="entry name" value="GNAT"/>
    <property type="match status" value="1"/>
</dbReference>
<evidence type="ECO:0000313" key="2">
    <source>
        <dbReference type="EMBL" id="MBJ3806130.1"/>
    </source>
</evidence>
<name>A0ABS0WYW8_9ACTN</name>
<dbReference type="RefSeq" id="WP_190114371.1">
    <property type="nucleotide sequence ID" value="NZ_BMVR01000002.1"/>
</dbReference>
<proteinExistence type="predicted"/>
<dbReference type="Gene3D" id="3.40.630.30">
    <property type="match status" value="1"/>
</dbReference>
<dbReference type="Proteomes" id="UP000634780">
    <property type="component" value="Unassembled WGS sequence"/>
</dbReference>
<dbReference type="Pfam" id="PF00583">
    <property type="entry name" value="Acetyltransf_1"/>
    <property type="match status" value="1"/>
</dbReference>
<organism evidence="2 3">
    <name type="scientific">Streptomyces flavofungini</name>
    <dbReference type="NCBI Taxonomy" id="68200"/>
    <lineage>
        <taxon>Bacteria</taxon>
        <taxon>Bacillati</taxon>
        <taxon>Actinomycetota</taxon>
        <taxon>Actinomycetes</taxon>
        <taxon>Kitasatosporales</taxon>
        <taxon>Streptomycetaceae</taxon>
        <taxon>Streptomyces</taxon>
    </lineage>
</organism>